<dbReference type="GO" id="GO:0016987">
    <property type="term" value="F:sigma factor activity"/>
    <property type="evidence" value="ECO:0007669"/>
    <property type="project" value="UniProtKB-KW"/>
</dbReference>
<dbReference type="AlphaFoldDB" id="A0A4R2NQR7"/>
<dbReference type="SUPFAM" id="SSF88659">
    <property type="entry name" value="Sigma3 and sigma4 domains of RNA polymerase sigma factors"/>
    <property type="match status" value="1"/>
</dbReference>
<dbReference type="Gene3D" id="1.10.1740.10">
    <property type="match status" value="1"/>
</dbReference>
<dbReference type="OrthoDB" id="1099849at2"/>
<gene>
    <name evidence="6" type="ORF">EV195_10610</name>
</gene>
<evidence type="ECO:0000256" key="4">
    <source>
        <dbReference type="ARBA" id="ARBA00023125"/>
    </source>
</evidence>
<reference evidence="6 7" key="1">
    <citation type="submission" date="2019-03" db="EMBL/GenBank/DDBJ databases">
        <title>Genomic Encyclopedia of Type Strains, Phase IV (KMG-IV): sequencing the most valuable type-strain genomes for metagenomic binning, comparative biology and taxonomic classification.</title>
        <authorList>
            <person name="Goeker M."/>
        </authorList>
    </citation>
    <scope>NUCLEOTIDE SEQUENCE [LARGE SCALE GENOMIC DNA]</scope>
    <source>
        <strain evidence="6 7">DSM 14836</strain>
    </source>
</reference>
<dbReference type="InterPro" id="IPR013325">
    <property type="entry name" value="RNA_pol_sigma_r2"/>
</dbReference>
<dbReference type="InterPro" id="IPR036388">
    <property type="entry name" value="WH-like_DNA-bd_sf"/>
</dbReference>
<dbReference type="InterPro" id="IPR014284">
    <property type="entry name" value="RNA_pol_sigma-70_dom"/>
</dbReference>
<dbReference type="InterPro" id="IPR013324">
    <property type="entry name" value="RNA_pol_sigma_r3/r4-like"/>
</dbReference>
<keyword evidence="4" id="KW-0238">DNA-binding</keyword>
<dbReference type="NCBIfam" id="TIGR02937">
    <property type="entry name" value="sigma70-ECF"/>
    <property type="match status" value="1"/>
</dbReference>
<keyword evidence="2" id="KW-0805">Transcription regulation</keyword>
<dbReference type="PANTHER" id="PTHR43133">
    <property type="entry name" value="RNA POLYMERASE ECF-TYPE SIGMA FACTO"/>
    <property type="match status" value="1"/>
</dbReference>
<dbReference type="EMBL" id="SLXM01000006">
    <property type="protein sequence ID" value="TCP24213.1"/>
    <property type="molecule type" value="Genomic_DNA"/>
</dbReference>
<dbReference type="InterPro" id="IPR039425">
    <property type="entry name" value="RNA_pol_sigma-70-like"/>
</dbReference>
<keyword evidence="3" id="KW-0731">Sigma factor</keyword>
<organism evidence="6 7">
    <name type="scientific">Tenacibaculum skagerrakense</name>
    <dbReference type="NCBI Taxonomy" id="186571"/>
    <lineage>
        <taxon>Bacteria</taxon>
        <taxon>Pseudomonadati</taxon>
        <taxon>Bacteroidota</taxon>
        <taxon>Flavobacteriia</taxon>
        <taxon>Flavobacteriales</taxon>
        <taxon>Flavobacteriaceae</taxon>
        <taxon>Tenacibaculum</taxon>
    </lineage>
</organism>
<accession>A0A4R2NQR7</accession>
<sequence length="186" mass="21793">MDGNYYLDALVKGDSKVVSKIYDVNFKQVKRFILQNKGNTEDAEDIFQKALLQIAVRHKKDGIHINTTFDGFLFTVCKNLWRRELNSHKSRVTNSEIVEQVSEAKDNARAIIEQKRQELFIEMLDKISENCKMILSLFFAKVSYAEIIETTEYTSETVVRQRVFKCKKKLTDLIKEDLRFNSLREL</sequence>
<evidence type="ECO:0000256" key="2">
    <source>
        <dbReference type="ARBA" id="ARBA00023015"/>
    </source>
</evidence>
<keyword evidence="5" id="KW-0804">Transcription</keyword>
<dbReference type="Proteomes" id="UP000294564">
    <property type="component" value="Unassembled WGS sequence"/>
</dbReference>
<comment type="similarity">
    <text evidence="1">Belongs to the sigma-70 factor family. ECF subfamily.</text>
</comment>
<evidence type="ECO:0000256" key="1">
    <source>
        <dbReference type="ARBA" id="ARBA00010641"/>
    </source>
</evidence>
<keyword evidence="7" id="KW-1185">Reference proteome</keyword>
<dbReference type="SUPFAM" id="SSF88946">
    <property type="entry name" value="Sigma2 domain of RNA polymerase sigma factors"/>
    <property type="match status" value="1"/>
</dbReference>
<evidence type="ECO:0000313" key="7">
    <source>
        <dbReference type="Proteomes" id="UP000294564"/>
    </source>
</evidence>
<dbReference type="PANTHER" id="PTHR43133:SF8">
    <property type="entry name" value="RNA POLYMERASE SIGMA FACTOR HI_1459-RELATED"/>
    <property type="match status" value="1"/>
</dbReference>
<dbReference type="GO" id="GO:0003677">
    <property type="term" value="F:DNA binding"/>
    <property type="evidence" value="ECO:0007669"/>
    <property type="project" value="UniProtKB-KW"/>
</dbReference>
<evidence type="ECO:0000256" key="3">
    <source>
        <dbReference type="ARBA" id="ARBA00023082"/>
    </source>
</evidence>
<proteinExistence type="inferred from homology"/>
<evidence type="ECO:0000313" key="6">
    <source>
        <dbReference type="EMBL" id="TCP24213.1"/>
    </source>
</evidence>
<evidence type="ECO:0000256" key="5">
    <source>
        <dbReference type="ARBA" id="ARBA00023163"/>
    </source>
</evidence>
<dbReference type="Gene3D" id="1.10.10.10">
    <property type="entry name" value="Winged helix-like DNA-binding domain superfamily/Winged helix DNA-binding domain"/>
    <property type="match status" value="1"/>
</dbReference>
<name>A0A4R2NQR7_9FLAO</name>
<comment type="caution">
    <text evidence="6">The sequence shown here is derived from an EMBL/GenBank/DDBJ whole genome shotgun (WGS) entry which is preliminary data.</text>
</comment>
<dbReference type="GO" id="GO:0006352">
    <property type="term" value="P:DNA-templated transcription initiation"/>
    <property type="evidence" value="ECO:0007669"/>
    <property type="project" value="InterPro"/>
</dbReference>
<dbReference type="RefSeq" id="WP_132794894.1">
    <property type="nucleotide sequence ID" value="NZ_SLXM01000006.1"/>
</dbReference>
<protein>
    <submittedName>
        <fullName evidence="6">RNA polymerase sigma factor (Sigma-70 family)</fullName>
    </submittedName>
</protein>